<keyword evidence="5" id="KW-1185">Reference proteome</keyword>
<evidence type="ECO:0000313" key="5">
    <source>
        <dbReference type="Proteomes" id="UP001228690"/>
    </source>
</evidence>
<protein>
    <submittedName>
        <fullName evidence="4">CAP domain-containing protein</fullName>
    </submittedName>
</protein>
<dbReference type="PANTHER" id="PTHR31157">
    <property type="entry name" value="SCP DOMAIN-CONTAINING PROTEIN"/>
    <property type="match status" value="1"/>
</dbReference>
<dbReference type="Pfam" id="PF00188">
    <property type="entry name" value="CAP"/>
    <property type="match status" value="1"/>
</dbReference>
<feature type="domain" description="SCP" evidence="3">
    <location>
        <begin position="120"/>
        <end position="231"/>
    </location>
</feature>
<feature type="region of interest" description="Disordered" evidence="1">
    <location>
        <begin position="124"/>
        <end position="178"/>
    </location>
</feature>
<gene>
    <name evidence="4" type="ORF">P0082_02515</name>
</gene>
<evidence type="ECO:0000259" key="3">
    <source>
        <dbReference type="Pfam" id="PF00188"/>
    </source>
</evidence>
<dbReference type="Proteomes" id="UP001228690">
    <property type="component" value="Chromosome"/>
</dbReference>
<dbReference type="InterPro" id="IPR014044">
    <property type="entry name" value="CAP_dom"/>
</dbReference>
<evidence type="ECO:0000313" key="4">
    <source>
        <dbReference type="EMBL" id="WGK69756.1"/>
    </source>
</evidence>
<evidence type="ECO:0000256" key="2">
    <source>
        <dbReference type="SAM" id="SignalP"/>
    </source>
</evidence>
<dbReference type="CDD" id="cd05379">
    <property type="entry name" value="CAP_bacterial"/>
    <property type="match status" value="1"/>
</dbReference>
<evidence type="ECO:0000256" key="1">
    <source>
        <dbReference type="SAM" id="MobiDB-lite"/>
    </source>
</evidence>
<dbReference type="SUPFAM" id="SSF55797">
    <property type="entry name" value="PR-1-like"/>
    <property type="match status" value="1"/>
</dbReference>
<keyword evidence="2" id="KW-0732">Signal</keyword>
<proteinExistence type="predicted"/>
<feature type="signal peptide" evidence="2">
    <location>
        <begin position="1"/>
        <end position="21"/>
    </location>
</feature>
<reference evidence="4 5" key="1">
    <citation type="submission" date="2023-04" db="EMBL/GenBank/DDBJ databases">
        <title>Spirochaete genome identified in red abalone sample constitutes a novel genus.</title>
        <authorList>
            <person name="Sharma S.P."/>
            <person name="Purcell C.M."/>
            <person name="Hyde J.R."/>
            <person name="Severin A.J."/>
        </authorList>
    </citation>
    <scope>NUCLEOTIDE SEQUENCE [LARGE SCALE GENOMIC DNA]</scope>
    <source>
        <strain evidence="4 5">SP-2023</strain>
    </source>
</reference>
<organism evidence="4 5">
    <name type="scientific">Candidatus Haliotispira prima</name>
    <dbReference type="NCBI Taxonomy" id="3034016"/>
    <lineage>
        <taxon>Bacteria</taxon>
        <taxon>Pseudomonadati</taxon>
        <taxon>Spirochaetota</taxon>
        <taxon>Spirochaetia</taxon>
        <taxon>Spirochaetales</taxon>
        <taxon>Spirochaetaceae</taxon>
        <taxon>Candidatus Haliotispira</taxon>
    </lineage>
</organism>
<sequence length="245" mass="27335">MKKIFLISLSIIGLLSLQAYKTTEQLFANSPASGPGLAKRMSRDGWDVSKLDTARDLAYLGQDEKDVILAQNAVRSNPRKFAELYVREVQSYYSGSLLEYPGEIRIQTREGRRAADELYRELQRQKPLPLLQPSRGMSQAAADHGADQARSGDTGHRGRDGSQPFDRINRHGKWGKTAGENISYGDGTGLRIILQLMIDDGVASRGHRVNILNKDFRIVGVAIDRHPQYGHSCTITYAGSYRERS</sequence>
<feature type="chain" id="PRO_5047077238" evidence="2">
    <location>
        <begin position="22"/>
        <end position="245"/>
    </location>
</feature>
<dbReference type="PANTHER" id="PTHR31157:SF1">
    <property type="entry name" value="SCP DOMAIN-CONTAINING PROTEIN"/>
    <property type="match status" value="1"/>
</dbReference>
<name>A0ABY8MIC1_9SPIO</name>
<dbReference type="EMBL" id="CP123443">
    <property type="protein sequence ID" value="WGK69756.1"/>
    <property type="molecule type" value="Genomic_DNA"/>
</dbReference>
<dbReference type="Gene3D" id="3.40.33.10">
    <property type="entry name" value="CAP"/>
    <property type="match status" value="1"/>
</dbReference>
<dbReference type="InterPro" id="IPR035940">
    <property type="entry name" value="CAP_sf"/>
</dbReference>
<accession>A0ABY8MIC1</accession>
<dbReference type="RefSeq" id="WP_326927942.1">
    <property type="nucleotide sequence ID" value="NZ_CP123443.1"/>
</dbReference>